<dbReference type="AlphaFoldDB" id="A0A8T8WTI8"/>
<dbReference type="InterPro" id="IPR007751">
    <property type="entry name" value="DUF676_lipase-like"/>
</dbReference>
<dbReference type="PANTHER" id="PTHR48182:SF2">
    <property type="entry name" value="PROTEIN SERAC1"/>
    <property type="match status" value="1"/>
</dbReference>
<organism evidence="10 11">
    <name type="scientific">Aspergillus japonicus CBS 114.51</name>
    <dbReference type="NCBI Taxonomy" id="1448312"/>
    <lineage>
        <taxon>Eukaryota</taxon>
        <taxon>Fungi</taxon>
        <taxon>Dikarya</taxon>
        <taxon>Ascomycota</taxon>
        <taxon>Pezizomycotina</taxon>
        <taxon>Eurotiomycetes</taxon>
        <taxon>Eurotiomycetidae</taxon>
        <taxon>Eurotiales</taxon>
        <taxon>Aspergillaceae</taxon>
        <taxon>Aspergillus</taxon>
        <taxon>Aspergillus subgen. Circumdati</taxon>
    </lineage>
</organism>
<keyword evidence="6" id="KW-0496">Mitochondrion</keyword>
<evidence type="ECO:0000256" key="1">
    <source>
        <dbReference type="ARBA" id="ARBA00004173"/>
    </source>
</evidence>
<dbReference type="PANTHER" id="PTHR48182">
    <property type="entry name" value="PROTEIN SERAC1"/>
    <property type="match status" value="1"/>
</dbReference>
<evidence type="ECO:0000256" key="3">
    <source>
        <dbReference type="ARBA" id="ARBA00004370"/>
    </source>
</evidence>
<dbReference type="RefSeq" id="XP_025524543.1">
    <property type="nucleotide sequence ID" value="XM_025670194.1"/>
</dbReference>
<proteinExistence type="inferred from homology"/>
<sequence>MSAQASSTRSLQQSQSSGHAQDASRPFLATGLEEPGPRVNISTPPKSSYGITTISDPLEALADIVFVHGMMGSSHRTWYHEKGKTYWPKDLLSVDLPQARIMAFGYDVNVWHPWNQVSQEWITGYATDLLGSLSDRRATLALRTRPLVFIAHSLGGLVVQKALTMARESRNSDWHLRCLETYTIGLLFLGTPHRGASLATWGERLARVLNIVKPVNSQILGLLEPRSRELLEMRRSFHNLLERRKEEGARVRIVCFYETIPTFKSCVVSEESATIDGEANFPISANHMDMAKFTGAEDSGYRGILRELRQIVLRERDLGYLCPTCERRWRADLTPGALYFCPFCGQHRSDWDL</sequence>
<dbReference type="GeneID" id="37173886"/>
<reference evidence="10 11" key="1">
    <citation type="submission" date="2018-02" db="EMBL/GenBank/DDBJ databases">
        <title>The genomes of Aspergillus section Nigri reveals drivers in fungal speciation.</title>
        <authorList>
            <consortium name="DOE Joint Genome Institute"/>
            <person name="Vesth T.C."/>
            <person name="Nybo J."/>
            <person name="Theobald S."/>
            <person name="Brandl J."/>
            <person name="Frisvad J.C."/>
            <person name="Nielsen K.F."/>
            <person name="Lyhne E.K."/>
            <person name="Kogle M.E."/>
            <person name="Kuo A."/>
            <person name="Riley R."/>
            <person name="Clum A."/>
            <person name="Nolan M."/>
            <person name="Lipzen A."/>
            <person name="Salamov A."/>
            <person name="Henrissat B."/>
            <person name="Wiebenga A."/>
            <person name="De vries R.P."/>
            <person name="Grigoriev I.V."/>
            <person name="Mortensen U.H."/>
            <person name="Andersen M.R."/>
            <person name="Baker S.E."/>
        </authorList>
    </citation>
    <scope>NUCLEOTIDE SEQUENCE [LARGE SCALE GENOMIC DNA]</scope>
    <source>
        <strain evidence="10 11">CBS 114.51</strain>
    </source>
</reference>
<comment type="similarity">
    <text evidence="4">Belongs to the putative lipase ROG1 family.</text>
</comment>
<comment type="subcellular location">
    <subcellularLocation>
        <location evidence="2">Endoplasmic reticulum</location>
    </subcellularLocation>
    <subcellularLocation>
        <location evidence="3">Membrane</location>
    </subcellularLocation>
    <subcellularLocation>
        <location evidence="1">Mitochondrion</location>
    </subcellularLocation>
</comment>
<dbReference type="Pfam" id="PF05057">
    <property type="entry name" value="DUF676"/>
    <property type="match status" value="1"/>
</dbReference>
<accession>A0A8T8WTI8</accession>
<dbReference type="SUPFAM" id="SSF53474">
    <property type="entry name" value="alpha/beta-Hydrolases"/>
    <property type="match status" value="1"/>
</dbReference>
<evidence type="ECO:0000256" key="7">
    <source>
        <dbReference type="ARBA" id="ARBA00023136"/>
    </source>
</evidence>
<name>A0A8T8WTI8_ASPJA</name>
<evidence type="ECO:0000256" key="8">
    <source>
        <dbReference type="SAM" id="MobiDB-lite"/>
    </source>
</evidence>
<feature type="domain" description="DUF676" evidence="9">
    <location>
        <begin position="64"/>
        <end position="202"/>
    </location>
</feature>
<dbReference type="InterPro" id="IPR052374">
    <property type="entry name" value="SERAC1"/>
</dbReference>
<evidence type="ECO:0000256" key="5">
    <source>
        <dbReference type="ARBA" id="ARBA00022824"/>
    </source>
</evidence>
<dbReference type="Proteomes" id="UP000249497">
    <property type="component" value="Unassembled WGS sequence"/>
</dbReference>
<feature type="compositionally biased region" description="Low complexity" evidence="8">
    <location>
        <begin position="1"/>
        <end position="17"/>
    </location>
</feature>
<evidence type="ECO:0000313" key="11">
    <source>
        <dbReference type="Proteomes" id="UP000249497"/>
    </source>
</evidence>
<dbReference type="InterPro" id="IPR029058">
    <property type="entry name" value="AB_hydrolase_fold"/>
</dbReference>
<feature type="region of interest" description="Disordered" evidence="8">
    <location>
        <begin position="1"/>
        <end position="46"/>
    </location>
</feature>
<evidence type="ECO:0000259" key="9">
    <source>
        <dbReference type="Pfam" id="PF05057"/>
    </source>
</evidence>
<evidence type="ECO:0000256" key="2">
    <source>
        <dbReference type="ARBA" id="ARBA00004240"/>
    </source>
</evidence>
<gene>
    <name evidence="10" type="ORF">BO86DRAFT_368260</name>
</gene>
<dbReference type="EMBL" id="KZ824824">
    <property type="protein sequence ID" value="RAH78649.1"/>
    <property type="molecule type" value="Genomic_DNA"/>
</dbReference>
<evidence type="ECO:0000313" key="10">
    <source>
        <dbReference type="EMBL" id="RAH78649.1"/>
    </source>
</evidence>
<dbReference type="GO" id="GO:0005739">
    <property type="term" value="C:mitochondrion"/>
    <property type="evidence" value="ECO:0007669"/>
    <property type="project" value="UniProtKB-SubCell"/>
</dbReference>
<keyword evidence="5" id="KW-0256">Endoplasmic reticulum</keyword>
<dbReference type="Gene3D" id="3.40.50.1820">
    <property type="entry name" value="alpha/beta hydrolase"/>
    <property type="match status" value="1"/>
</dbReference>
<evidence type="ECO:0000256" key="6">
    <source>
        <dbReference type="ARBA" id="ARBA00023128"/>
    </source>
</evidence>
<dbReference type="GO" id="GO:0005783">
    <property type="term" value="C:endoplasmic reticulum"/>
    <property type="evidence" value="ECO:0007669"/>
    <property type="project" value="UniProtKB-SubCell"/>
</dbReference>
<dbReference type="OrthoDB" id="5086500at2759"/>
<dbReference type="GO" id="GO:0016020">
    <property type="term" value="C:membrane"/>
    <property type="evidence" value="ECO:0007669"/>
    <property type="project" value="UniProtKB-SubCell"/>
</dbReference>
<keyword evidence="11" id="KW-1185">Reference proteome</keyword>
<evidence type="ECO:0000256" key="4">
    <source>
        <dbReference type="ARBA" id="ARBA00007920"/>
    </source>
</evidence>
<protein>
    <submittedName>
        <fullName evidence="10">Putative ribonuclease p/mrp subunit</fullName>
    </submittedName>
</protein>
<keyword evidence="7" id="KW-0472">Membrane</keyword>